<gene>
    <name evidence="2" type="ORF">J421_4443</name>
</gene>
<sequence>MTRTLGGRLPPAEMFPAGRAGHEVRWLTLPSGLRLRAVACEPEPGTELPDAPPVVFVHGWACSIYTWRRNLRAVADAGARVFAFDLTGHGLSDKPLDYRWYSVPAQAQQLREVLDGLGLDRVLLVGHSMGAAISLRLAIDTPERVAGLVLAAPVGFGAISLMRYLAAITPPPVEAILPYIAQRWWFRVGLWRAYGRLGHASARDVDEYYAPTQFPAFLRILCRLSRAFTWTAGDPAELGRVRCPTTVLFAGRDHLVKHDSCRPFVRCLPHAEVKVEPQAGHTLAEEAPGLVNEAVLRTLRELASSSVAPSVAMG</sequence>
<dbReference type="SUPFAM" id="SSF53474">
    <property type="entry name" value="alpha/beta-Hydrolases"/>
    <property type="match status" value="1"/>
</dbReference>
<dbReference type="InterPro" id="IPR029058">
    <property type="entry name" value="AB_hydrolase_fold"/>
</dbReference>
<evidence type="ECO:0000259" key="1">
    <source>
        <dbReference type="Pfam" id="PF00561"/>
    </source>
</evidence>
<dbReference type="PRINTS" id="PR00111">
    <property type="entry name" value="ABHYDROLASE"/>
</dbReference>
<dbReference type="InterPro" id="IPR000639">
    <property type="entry name" value="Epox_hydrolase-like"/>
</dbReference>
<dbReference type="Proteomes" id="UP000019151">
    <property type="component" value="Chromosome"/>
</dbReference>
<dbReference type="KEGG" id="gba:J421_4443"/>
<dbReference type="PANTHER" id="PTHR43689:SF8">
    <property type="entry name" value="ALPHA_BETA-HYDROLASES SUPERFAMILY PROTEIN"/>
    <property type="match status" value="1"/>
</dbReference>
<dbReference type="OrthoDB" id="9815441at2"/>
<dbReference type="Gene3D" id="3.40.50.1820">
    <property type="entry name" value="alpha/beta hydrolase"/>
    <property type="match status" value="1"/>
</dbReference>
<feature type="domain" description="AB hydrolase-1" evidence="1">
    <location>
        <begin position="52"/>
        <end position="288"/>
    </location>
</feature>
<dbReference type="RefSeq" id="WP_158508875.1">
    <property type="nucleotide sequence ID" value="NZ_CP007128.1"/>
</dbReference>
<dbReference type="EMBL" id="CP007128">
    <property type="protein sequence ID" value="AHG91980.1"/>
    <property type="molecule type" value="Genomic_DNA"/>
</dbReference>
<organism evidence="2 3">
    <name type="scientific">Gemmatirosa kalamazoonensis</name>
    <dbReference type="NCBI Taxonomy" id="861299"/>
    <lineage>
        <taxon>Bacteria</taxon>
        <taxon>Pseudomonadati</taxon>
        <taxon>Gemmatimonadota</taxon>
        <taxon>Gemmatimonadia</taxon>
        <taxon>Gemmatimonadales</taxon>
        <taxon>Gemmatimonadaceae</taxon>
        <taxon>Gemmatirosa</taxon>
    </lineage>
</organism>
<dbReference type="InterPro" id="IPR000073">
    <property type="entry name" value="AB_hydrolase_1"/>
</dbReference>
<dbReference type="PANTHER" id="PTHR43689">
    <property type="entry name" value="HYDROLASE"/>
    <property type="match status" value="1"/>
</dbReference>
<dbReference type="HOGENOM" id="CLU_020336_13_4_0"/>
<dbReference type="GO" id="GO:0003824">
    <property type="term" value="F:catalytic activity"/>
    <property type="evidence" value="ECO:0007669"/>
    <property type="project" value="InterPro"/>
</dbReference>
<dbReference type="STRING" id="861299.J421_4443"/>
<dbReference type="eggNOG" id="COG2267">
    <property type="taxonomic scope" value="Bacteria"/>
</dbReference>
<name>W0RNR1_9BACT</name>
<dbReference type="Pfam" id="PF00561">
    <property type="entry name" value="Abhydrolase_1"/>
    <property type="match status" value="1"/>
</dbReference>
<dbReference type="PRINTS" id="PR00412">
    <property type="entry name" value="EPOXHYDRLASE"/>
</dbReference>
<dbReference type="InParanoid" id="W0RNR1"/>
<keyword evidence="3" id="KW-1185">Reference proteome</keyword>
<evidence type="ECO:0000313" key="3">
    <source>
        <dbReference type="Proteomes" id="UP000019151"/>
    </source>
</evidence>
<reference evidence="2 3" key="1">
    <citation type="journal article" date="2014" name="Genome Announc.">
        <title>Genome Sequence and Methylome of Soil Bacterium Gemmatirosa kalamazoonensis KBS708T, a Member of the Rarely Cultivated Gemmatimonadetes Phylum.</title>
        <authorList>
            <person name="Debruyn J.M."/>
            <person name="Radosevich M."/>
            <person name="Wommack K.E."/>
            <person name="Polson S.W."/>
            <person name="Hauser L.J."/>
            <person name="Fawaz M.N."/>
            <person name="Korlach J."/>
            <person name="Tsai Y.C."/>
        </authorList>
    </citation>
    <scope>NUCLEOTIDE SEQUENCE [LARGE SCALE GENOMIC DNA]</scope>
    <source>
        <strain evidence="2 3">KBS708</strain>
    </source>
</reference>
<proteinExistence type="predicted"/>
<dbReference type="AlphaFoldDB" id="W0RNR1"/>
<protein>
    <recommendedName>
        <fullName evidence="1">AB hydrolase-1 domain-containing protein</fullName>
    </recommendedName>
</protein>
<accession>W0RNR1</accession>
<evidence type="ECO:0000313" key="2">
    <source>
        <dbReference type="EMBL" id="AHG91980.1"/>
    </source>
</evidence>